<evidence type="ECO:0000313" key="7">
    <source>
        <dbReference type="Proteomes" id="UP000051296"/>
    </source>
</evidence>
<dbReference type="STRING" id="1123500.GCA_000420365_00402"/>
<sequence>MKGNIMEIRTLTSFIEIVHTGTISQAAKNLQLSQPALTKQLQQLEGELHTQLIDRSHSPLTLTPAGNYLAKQAEKILSLTHHTVTNLTTNKTMAGTITIGVPSTQNLVLLLTAIQNTQTHYPDIHFTLVNGSADDLRYQLNEGALDFLFALNPPRNVRYDQISLPGSDEWGVILHVSHPLANQLALSPTDVKDAPLAIPAQSDLQDQLSLWLNQPLEFCNTPITYHNQQDLIPYPQINHRAILFAVKPLSLPADLVWRPLMPAVTTPTALVWRKHDLPQPIQQAFLATLTDLINQN</sequence>
<dbReference type="FunFam" id="1.10.10.10:FF:000001">
    <property type="entry name" value="LysR family transcriptional regulator"/>
    <property type="match status" value="1"/>
</dbReference>
<dbReference type="SUPFAM" id="SSF53850">
    <property type="entry name" value="Periplasmic binding protein-like II"/>
    <property type="match status" value="1"/>
</dbReference>
<keyword evidence="7" id="KW-1185">Reference proteome</keyword>
<dbReference type="Proteomes" id="UP000051296">
    <property type="component" value="Unassembled WGS sequence"/>
</dbReference>
<dbReference type="InParanoid" id="A0A0R2G773"/>
<dbReference type="Pfam" id="PF00126">
    <property type="entry name" value="HTH_1"/>
    <property type="match status" value="1"/>
</dbReference>
<dbReference type="Pfam" id="PF03466">
    <property type="entry name" value="LysR_substrate"/>
    <property type="match status" value="1"/>
</dbReference>
<organism evidence="6 7">
    <name type="scientific">Weissella halotolerans DSM 20190</name>
    <dbReference type="NCBI Taxonomy" id="1123500"/>
    <lineage>
        <taxon>Bacteria</taxon>
        <taxon>Bacillati</taxon>
        <taxon>Bacillota</taxon>
        <taxon>Bacilli</taxon>
        <taxon>Lactobacillales</taxon>
        <taxon>Lactobacillaceae</taxon>
        <taxon>Weissella</taxon>
    </lineage>
</organism>
<evidence type="ECO:0000256" key="3">
    <source>
        <dbReference type="ARBA" id="ARBA00023125"/>
    </source>
</evidence>
<evidence type="ECO:0000313" key="6">
    <source>
        <dbReference type="EMBL" id="KRN33303.1"/>
    </source>
</evidence>
<dbReference type="PATRIC" id="fig|1123500.6.peg.99"/>
<protein>
    <submittedName>
        <fullName evidence="6">LysR family transcriptional regulator</fullName>
    </submittedName>
</protein>
<dbReference type="PANTHER" id="PTHR30419:SF8">
    <property type="entry name" value="NITROGEN ASSIMILATION TRANSCRIPTIONAL ACTIVATOR-RELATED"/>
    <property type="match status" value="1"/>
</dbReference>
<dbReference type="InterPro" id="IPR005119">
    <property type="entry name" value="LysR_subst-bd"/>
</dbReference>
<evidence type="ECO:0000256" key="4">
    <source>
        <dbReference type="ARBA" id="ARBA00023163"/>
    </source>
</evidence>
<dbReference type="CDD" id="cd05466">
    <property type="entry name" value="PBP2_LTTR_substrate"/>
    <property type="match status" value="1"/>
</dbReference>
<dbReference type="OrthoDB" id="9803735at2"/>
<dbReference type="PANTHER" id="PTHR30419">
    <property type="entry name" value="HTH-TYPE TRANSCRIPTIONAL REGULATOR YBHD"/>
    <property type="match status" value="1"/>
</dbReference>
<dbReference type="GO" id="GO:0005829">
    <property type="term" value="C:cytosol"/>
    <property type="evidence" value="ECO:0007669"/>
    <property type="project" value="TreeGrafter"/>
</dbReference>
<proteinExistence type="inferred from homology"/>
<dbReference type="InterPro" id="IPR050950">
    <property type="entry name" value="HTH-type_LysR_regulators"/>
</dbReference>
<keyword evidence="4" id="KW-0804">Transcription</keyword>
<name>A0A0R2G773_9LACO</name>
<dbReference type="Gene3D" id="1.10.10.10">
    <property type="entry name" value="Winged helix-like DNA-binding domain superfamily/Winged helix DNA-binding domain"/>
    <property type="match status" value="1"/>
</dbReference>
<dbReference type="PRINTS" id="PR00039">
    <property type="entry name" value="HTHLYSR"/>
</dbReference>
<comment type="similarity">
    <text evidence="1">Belongs to the LysR transcriptional regulatory family.</text>
</comment>
<dbReference type="InterPro" id="IPR036390">
    <property type="entry name" value="WH_DNA-bd_sf"/>
</dbReference>
<gene>
    <name evidence="6" type="ORF">IV68_GL000101</name>
</gene>
<keyword evidence="2" id="KW-0805">Transcription regulation</keyword>
<keyword evidence="3" id="KW-0238">DNA-binding</keyword>
<dbReference type="eggNOG" id="COG0583">
    <property type="taxonomic scope" value="Bacteria"/>
</dbReference>
<evidence type="ECO:0000256" key="2">
    <source>
        <dbReference type="ARBA" id="ARBA00023015"/>
    </source>
</evidence>
<dbReference type="InterPro" id="IPR000847">
    <property type="entry name" value="LysR_HTH_N"/>
</dbReference>
<dbReference type="PROSITE" id="PS50931">
    <property type="entry name" value="HTH_LYSR"/>
    <property type="match status" value="1"/>
</dbReference>
<dbReference type="SUPFAM" id="SSF46785">
    <property type="entry name" value="Winged helix' DNA-binding domain"/>
    <property type="match status" value="1"/>
</dbReference>
<dbReference type="InterPro" id="IPR036388">
    <property type="entry name" value="WH-like_DNA-bd_sf"/>
</dbReference>
<dbReference type="AlphaFoldDB" id="A0A0R2G773"/>
<comment type="caution">
    <text evidence="6">The sequence shown here is derived from an EMBL/GenBank/DDBJ whole genome shotgun (WGS) entry which is preliminary data.</text>
</comment>
<dbReference type="GO" id="GO:0003700">
    <property type="term" value="F:DNA-binding transcription factor activity"/>
    <property type="evidence" value="ECO:0007669"/>
    <property type="project" value="InterPro"/>
</dbReference>
<accession>A0A0R2G773</accession>
<dbReference type="GO" id="GO:0003677">
    <property type="term" value="F:DNA binding"/>
    <property type="evidence" value="ECO:0007669"/>
    <property type="project" value="UniProtKB-KW"/>
</dbReference>
<dbReference type="FunCoup" id="A0A0R2G773">
    <property type="interactions" value="70"/>
</dbReference>
<feature type="domain" description="HTH lysR-type" evidence="5">
    <location>
        <begin position="6"/>
        <end position="63"/>
    </location>
</feature>
<reference evidence="6 7" key="1">
    <citation type="journal article" date="2015" name="Genome Announc.">
        <title>Expanding the biotechnology potential of lactobacilli through comparative genomics of 213 strains and associated genera.</title>
        <authorList>
            <person name="Sun Z."/>
            <person name="Harris H.M."/>
            <person name="McCann A."/>
            <person name="Guo C."/>
            <person name="Argimon S."/>
            <person name="Zhang W."/>
            <person name="Yang X."/>
            <person name="Jeffery I.B."/>
            <person name="Cooney J.C."/>
            <person name="Kagawa T.F."/>
            <person name="Liu W."/>
            <person name="Song Y."/>
            <person name="Salvetti E."/>
            <person name="Wrobel A."/>
            <person name="Rasinkangas P."/>
            <person name="Parkhill J."/>
            <person name="Rea M.C."/>
            <person name="O'Sullivan O."/>
            <person name="Ritari J."/>
            <person name="Douillard F.P."/>
            <person name="Paul Ross R."/>
            <person name="Yang R."/>
            <person name="Briner A.E."/>
            <person name="Felis G.E."/>
            <person name="de Vos W.M."/>
            <person name="Barrangou R."/>
            <person name="Klaenhammer T.R."/>
            <person name="Caufield P.W."/>
            <person name="Cui Y."/>
            <person name="Zhang H."/>
            <person name="O'Toole P.W."/>
        </authorList>
    </citation>
    <scope>NUCLEOTIDE SEQUENCE [LARGE SCALE GENOMIC DNA]</scope>
    <source>
        <strain evidence="6 7">DSM 20190</strain>
    </source>
</reference>
<dbReference type="Gene3D" id="3.40.190.290">
    <property type="match status" value="1"/>
</dbReference>
<dbReference type="EMBL" id="JQAX01000001">
    <property type="protein sequence ID" value="KRN33303.1"/>
    <property type="molecule type" value="Genomic_DNA"/>
</dbReference>
<evidence type="ECO:0000256" key="1">
    <source>
        <dbReference type="ARBA" id="ARBA00009437"/>
    </source>
</evidence>
<evidence type="ECO:0000259" key="5">
    <source>
        <dbReference type="PROSITE" id="PS50931"/>
    </source>
</evidence>